<evidence type="ECO:0000313" key="2">
    <source>
        <dbReference type="Proteomes" id="UP000181976"/>
    </source>
</evidence>
<evidence type="ECO:0000313" key="1">
    <source>
        <dbReference type="EMBL" id="SFD82573.1"/>
    </source>
</evidence>
<gene>
    <name evidence="1" type="ORF">SAMN05444380_102192</name>
</gene>
<name>A0A1I1VNC4_9BACT</name>
<proteinExistence type="predicted"/>
<dbReference type="EMBL" id="FONA01000002">
    <property type="protein sequence ID" value="SFD82573.1"/>
    <property type="molecule type" value="Genomic_DNA"/>
</dbReference>
<reference evidence="1 2" key="1">
    <citation type="submission" date="2016-10" db="EMBL/GenBank/DDBJ databases">
        <authorList>
            <person name="de Groot N.N."/>
        </authorList>
    </citation>
    <scope>NUCLEOTIDE SEQUENCE [LARGE SCALE GENOMIC DNA]</scope>
    <source>
        <strain evidence="1 2">DSM 19012</strain>
    </source>
</reference>
<organism evidence="1 2">
    <name type="scientific">Thermophagus xiamenensis</name>
    <dbReference type="NCBI Taxonomy" id="385682"/>
    <lineage>
        <taxon>Bacteria</taxon>
        <taxon>Pseudomonadati</taxon>
        <taxon>Bacteroidota</taxon>
        <taxon>Bacteroidia</taxon>
        <taxon>Marinilabiliales</taxon>
        <taxon>Marinilabiliaceae</taxon>
        <taxon>Thermophagus</taxon>
    </lineage>
</organism>
<dbReference type="Proteomes" id="UP000181976">
    <property type="component" value="Unassembled WGS sequence"/>
</dbReference>
<dbReference type="AlphaFoldDB" id="A0A1I1VNC4"/>
<sequence length="80" mass="8896">MLRKVILSVGKGYPKCRDKVIPDVGKGYPKCWERLSLMLGKVISRLRGFVIHAELSGFAIHKSKTKGKDIDISGIKANEL</sequence>
<protein>
    <submittedName>
        <fullName evidence="1">Uncharacterized protein</fullName>
    </submittedName>
</protein>
<keyword evidence="2" id="KW-1185">Reference proteome</keyword>
<dbReference type="InParanoid" id="A0A1I1VNC4"/>
<accession>A0A1I1VNC4</accession>